<comment type="caution">
    <text evidence="1">The sequence shown here is derived from an EMBL/GenBank/DDBJ whole genome shotgun (WGS) entry which is preliminary data.</text>
</comment>
<dbReference type="EMBL" id="CAUOFW020003636">
    <property type="protein sequence ID" value="CAK9161189.1"/>
    <property type="molecule type" value="Genomic_DNA"/>
</dbReference>
<name>A0ABC8SVH0_9AQUA</name>
<gene>
    <name evidence="1" type="ORF">ILEXP_LOCUS29978</name>
</gene>
<dbReference type="Proteomes" id="UP001642360">
    <property type="component" value="Unassembled WGS sequence"/>
</dbReference>
<protein>
    <recommendedName>
        <fullName evidence="3">RNase H type-1 domain-containing protein</fullName>
    </recommendedName>
</protein>
<sequence>MYDSKVLMDTLGKGPLEMIKEVEMIQRDIWAYTNQIPTLLFQLTRRTTNQLANLIAKQASRGLMTPSWVVTPTGKILEVLHIEAREGMG</sequence>
<keyword evidence="2" id="KW-1185">Reference proteome</keyword>
<dbReference type="AlphaFoldDB" id="A0ABC8SVH0"/>
<evidence type="ECO:0008006" key="3">
    <source>
        <dbReference type="Google" id="ProtNLM"/>
    </source>
</evidence>
<reference evidence="1 2" key="1">
    <citation type="submission" date="2024-02" db="EMBL/GenBank/DDBJ databases">
        <authorList>
            <person name="Vignale AGUSTIN F."/>
            <person name="Sosa J E."/>
            <person name="Modenutti C."/>
        </authorList>
    </citation>
    <scope>NUCLEOTIDE SEQUENCE [LARGE SCALE GENOMIC DNA]</scope>
</reference>
<evidence type="ECO:0000313" key="1">
    <source>
        <dbReference type="EMBL" id="CAK9161189.1"/>
    </source>
</evidence>
<evidence type="ECO:0000313" key="2">
    <source>
        <dbReference type="Proteomes" id="UP001642360"/>
    </source>
</evidence>
<accession>A0ABC8SVH0</accession>
<organism evidence="1 2">
    <name type="scientific">Ilex paraguariensis</name>
    <name type="common">yerba mate</name>
    <dbReference type="NCBI Taxonomy" id="185542"/>
    <lineage>
        <taxon>Eukaryota</taxon>
        <taxon>Viridiplantae</taxon>
        <taxon>Streptophyta</taxon>
        <taxon>Embryophyta</taxon>
        <taxon>Tracheophyta</taxon>
        <taxon>Spermatophyta</taxon>
        <taxon>Magnoliopsida</taxon>
        <taxon>eudicotyledons</taxon>
        <taxon>Gunneridae</taxon>
        <taxon>Pentapetalae</taxon>
        <taxon>asterids</taxon>
        <taxon>campanulids</taxon>
        <taxon>Aquifoliales</taxon>
        <taxon>Aquifoliaceae</taxon>
        <taxon>Ilex</taxon>
    </lineage>
</organism>
<proteinExistence type="predicted"/>